<dbReference type="AlphaFoldDB" id="A0A0P8AJX6"/>
<organism evidence="1 2">
    <name type="scientific">Algoriphagus marincola HL-49</name>
    <dbReference type="NCBI Taxonomy" id="1305737"/>
    <lineage>
        <taxon>Bacteria</taxon>
        <taxon>Pseudomonadati</taxon>
        <taxon>Bacteroidota</taxon>
        <taxon>Cytophagia</taxon>
        <taxon>Cytophagales</taxon>
        <taxon>Cyclobacteriaceae</taxon>
        <taxon>Algoriphagus</taxon>
    </lineage>
</organism>
<dbReference type="PATRIC" id="fig|1305737.6.peg.2344"/>
<dbReference type="OrthoDB" id="2111893at2"/>
<dbReference type="EMBL" id="LJXT01000046">
    <property type="protein sequence ID" value="KPQ15863.1"/>
    <property type="molecule type" value="Genomic_DNA"/>
</dbReference>
<dbReference type="STRING" id="1305737.GCA_000526355_02556"/>
<proteinExistence type="predicted"/>
<gene>
    <name evidence="1" type="ORF">HLUCCX10_08585</name>
</gene>
<protein>
    <submittedName>
        <fullName evidence="1">Uncharacterized protein</fullName>
    </submittedName>
</protein>
<accession>A0A0P8AJX6</accession>
<dbReference type="Proteomes" id="UP000050421">
    <property type="component" value="Unassembled WGS sequence"/>
</dbReference>
<name>A0A0P8AJX6_9BACT</name>
<comment type="caution">
    <text evidence="1">The sequence shown here is derived from an EMBL/GenBank/DDBJ whole genome shotgun (WGS) entry which is preliminary data.</text>
</comment>
<reference evidence="1 2" key="1">
    <citation type="submission" date="2015-09" db="EMBL/GenBank/DDBJ databases">
        <title>Identification and resolution of microdiversity through metagenomic sequencing of parallel consortia.</title>
        <authorList>
            <person name="Nelson W.C."/>
            <person name="Romine M.F."/>
            <person name="Lindemann S.R."/>
        </authorList>
    </citation>
    <scope>NUCLEOTIDE SEQUENCE [LARGE SCALE GENOMIC DNA]</scope>
    <source>
        <strain evidence="1">HL-49</strain>
    </source>
</reference>
<sequence length="234" mass="27526">MLGYDRPLKPEWIYKSLRMVETGRKPEEFYDAYNDIATELTGKDGRRKTRTVLFRTFIYSFQESKSTIENNILIQLSKENDFQYMKPIYMAMFMMHYDILKSFTKTYFQIFDASQEISSTALTKKMTESFGDSEIVKRSTRAFLKTLSDFHIIEPITKTSYEQLNKATISKEQVADILKLYAVVNHTKQINIGEFDKTILAYYNAPTLSEVAHSFHAKDWEYIKGHNRELLMMN</sequence>
<dbReference type="eggNOG" id="ENOG5032TWZ">
    <property type="taxonomic scope" value="Bacteria"/>
</dbReference>
<evidence type="ECO:0000313" key="1">
    <source>
        <dbReference type="EMBL" id="KPQ15863.1"/>
    </source>
</evidence>
<evidence type="ECO:0000313" key="2">
    <source>
        <dbReference type="Proteomes" id="UP000050421"/>
    </source>
</evidence>